<evidence type="ECO:0000313" key="3">
    <source>
        <dbReference type="Proteomes" id="UP001470230"/>
    </source>
</evidence>
<dbReference type="EMBL" id="JAPFFF010000009">
    <property type="protein sequence ID" value="KAK8882428.1"/>
    <property type="molecule type" value="Genomic_DNA"/>
</dbReference>
<reference evidence="2 3" key="1">
    <citation type="submission" date="2024-04" db="EMBL/GenBank/DDBJ databases">
        <title>Tritrichomonas musculus Genome.</title>
        <authorList>
            <person name="Alves-Ferreira E."/>
            <person name="Grigg M."/>
            <person name="Lorenzi H."/>
            <person name="Galac M."/>
        </authorList>
    </citation>
    <scope>NUCLEOTIDE SEQUENCE [LARGE SCALE GENOMIC DNA]</scope>
    <source>
        <strain evidence="2 3">EAF2021</strain>
    </source>
</reference>
<comment type="caution">
    <text evidence="2">The sequence shown here is derived from an EMBL/GenBank/DDBJ whole genome shotgun (WGS) entry which is preliminary data.</text>
</comment>
<dbReference type="Proteomes" id="UP001470230">
    <property type="component" value="Unassembled WGS sequence"/>
</dbReference>
<organism evidence="2 3">
    <name type="scientific">Tritrichomonas musculus</name>
    <dbReference type="NCBI Taxonomy" id="1915356"/>
    <lineage>
        <taxon>Eukaryota</taxon>
        <taxon>Metamonada</taxon>
        <taxon>Parabasalia</taxon>
        <taxon>Tritrichomonadida</taxon>
        <taxon>Tritrichomonadidae</taxon>
        <taxon>Tritrichomonas</taxon>
    </lineage>
</organism>
<proteinExistence type="predicted"/>
<evidence type="ECO:0000256" key="1">
    <source>
        <dbReference type="SAM" id="MobiDB-lite"/>
    </source>
</evidence>
<keyword evidence="3" id="KW-1185">Reference proteome</keyword>
<sequence length="238" mass="28034">MKTKNGIAHMMSNTHKIDALEKVIRESKGKDLKLAHHEVEFFINILKKNGIEEIEDFSKIFNRNGLNKNMIIKLMIFLINNYNLKNISWRTLDKTNKIHRNFFFSAMFIKTDIIKKIEEFVNSYIGSNNVQKQFFIQIQELIDKISKQCKNNDENAEQESLNNKNEENAEQESLNNKNDENAEHESLNNKNDENAKYEMEINESEGNKENSSFLFFNQIPSDFYDDCGENDQLIIEYN</sequence>
<protein>
    <submittedName>
        <fullName evidence="2">Uncharacterized protein</fullName>
    </submittedName>
</protein>
<evidence type="ECO:0000313" key="2">
    <source>
        <dbReference type="EMBL" id="KAK8882428.1"/>
    </source>
</evidence>
<name>A0ABR2JUF4_9EUKA</name>
<accession>A0ABR2JUF4</accession>
<feature type="region of interest" description="Disordered" evidence="1">
    <location>
        <begin position="152"/>
        <end position="195"/>
    </location>
</feature>
<feature type="compositionally biased region" description="Basic and acidic residues" evidence="1">
    <location>
        <begin position="177"/>
        <end position="195"/>
    </location>
</feature>
<gene>
    <name evidence="2" type="ORF">M9Y10_045070</name>
</gene>